<gene>
    <name evidence="2" type="ORF">I4W93_011915</name>
</gene>
<dbReference type="InterPro" id="IPR003594">
    <property type="entry name" value="HATPase_dom"/>
</dbReference>
<dbReference type="SUPFAM" id="SSF55874">
    <property type="entry name" value="ATPase domain of HSP90 chaperone/DNA topoisomerase II/histidine kinase"/>
    <property type="match status" value="1"/>
</dbReference>
<organism evidence="2 3">
    <name type="scientific">Rheinheimera maricola</name>
    <dbReference type="NCBI Taxonomy" id="2793282"/>
    <lineage>
        <taxon>Bacteria</taxon>
        <taxon>Pseudomonadati</taxon>
        <taxon>Pseudomonadota</taxon>
        <taxon>Gammaproteobacteria</taxon>
        <taxon>Chromatiales</taxon>
        <taxon>Chromatiaceae</taxon>
        <taxon>Rheinheimera</taxon>
    </lineage>
</organism>
<accession>A0ABS7X9S0</accession>
<evidence type="ECO:0000313" key="2">
    <source>
        <dbReference type="EMBL" id="MBZ9612303.1"/>
    </source>
</evidence>
<name>A0ABS7X9S0_9GAMM</name>
<sequence>MSIRYRIQDSQERVVYCGLLPYEITLLDNVNSQSQKVGDIGIRAGFLKNESFTVYGFSSDQDFVKSSQKFKTQLNAILNTTNYIEEIINDTKKSINKNTSRLIHNLTTLNAHNIQEIYSLIPQEGISRNSRAQISYAEDIVKKDPKEAATTLLRIAKNNASMKVEFSVFKKLFDSNPELQIRKHNIHKVLMNMFYLFFPDFTDKNVKVVVDNESNHIAFFDYESIHVALYHLIENAAKYIKPFSTLNINISNNGVYSQISMDMISTEIEPDEVEKIFLEGVSGSLPSKIGKAGDGIGMYMAKKIIELNTGSITVYPYPDTLEETLGFKFQRNVFTINLPNSKQNLAGN</sequence>
<dbReference type="RefSeq" id="WP_205311567.1">
    <property type="nucleotide sequence ID" value="NZ_JAERPS020000004.1"/>
</dbReference>
<keyword evidence="3" id="KW-1185">Reference proteome</keyword>
<dbReference type="InterPro" id="IPR036890">
    <property type="entry name" value="HATPase_C_sf"/>
</dbReference>
<reference evidence="2 3" key="1">
    <citation type="submission" date="2021-08" db="EMBL/GenBank/DDBJ databases">
        <title>Rheinheimera aquimaris sp. nov., isolated from seawater of the East Sea in Korea.</title>
        <authorList>
            <person name="Kim K.H."/>
            <person name="Wenting R."/>
            <person name="Kim K.R."/>
            <person name="Jeon C.O."/>
        </authorList>
    </citation>
    <scope>NUCLEOTIDE SEQUENCE [LARGE SCALE GENOMIC DNA]</scope>
    <source>
        <strain evidence="2 3">MA-13</strain>
    </source>
</reference>
<dbReference type="Gene3D" id="3.30.565.10">
    <property type="entry name" value="Histidine kinase-like ATPase, C-terminal domain"/>
    <property type="match status" value="1"/>
</dbReference>
<dbReference type="Proteomes" id="UP000663814">
    <property type="component" value="Unassembled WGS sequence"/>
</dbReference>
<proteinExistence type="predicted"/>
<dbReference type="EMBL" id="JAERPS020000004">
    <property type="protein sequence ID" value="MBZ9612303.1"/>
    <property type="molecule type" value="Genomic_DNA"/>
</dbReference>
<feature type="domain" description="Histidine kinase/HSP90-like ATPase" evidence="1">
    <location>
        <begin position="221"/>
        <end position="322"/>
    </location>
</feature>
<comment type="caution">
    <text evidence="2">The sequence shown here is derived from an EMBL/GenBank/DDBJ whole genome shotgun (WGS) entry which is preliminary data.</text>
</comment>
<protein>
    <recommendedName>
        <fullName evidence="1">Histidine kinase/HSP90-like ATPase domain-containing protein</fullName>
    </recommendedName>
</protein>
<evidence type="ECO:0000313" key="3">
    <source>
        <dbReference type="Proteomes" id="UP000663814"/>
    </source>
</evidence>
<evidence type="ECO:0000259" key="1">
    <source>
        <dbReference type="Pfam" id="PF02518"/>
    </source>
</evidence>
<dbReference type="Pfam" id="PF02518">
    <property type="entry name" value="HATPase_c"/>
    <property type="match status" value="1"/>
</dbReference>